<comment type="caution">
    <text evidence="2">The sequence shown here is derived from an EMBL/GenBank/DDBJ whole genome shotgun (WGS) entry which is preliminary data.</text>
</comment>
<evidence type="ECO:0000313" key="2">
    <source>
        <dbReference type="EMBL" id="OAA45687.1"/>
    </source>
</evidence>
<proteinExistence type="predicted"/>
<keyword evidence="3" id="KW-1185">Reference proteome</keyword>
<sequence length="88" mass="9712">MPMHRLVSLQTRPRRRRHTTHPAAAAAPKSPVCMHEPPPLPLVARNIDIGNVETSNHASLAPRYATLPAVPPPVSRLPVYLPRYLGTE</sequence>
<evidence type="ECO:0000256" key="1">
    <source>
        <dbReference type="SAM" id="MobiDB-lite"/>
    </source>
</evidence>
<protein>
    <submittedName>
        <fullName evidence="2">Uncharacterized protein</fullName>
    </submittedName>
</protein>
<evidence type="ECO:0000313" key="3">
    <source>
        <dbReference type="Proteomes" id="UP000243498"/>
    </source>
</evidence>
<feature type="region of interest" description="Disordered" evidence="1">
    <location>
        <begin position="1"/>
        <end position="33"/>
    </location>
</feature>
<dbReference type="EMBL" id="AZHC01000008">
    <property type="protein sequence ID" value="OAA45687.1"/>
    <property type="molecule type" value="Genomic_DNA"/>
</dbReference>
<accession>A0A167FSF3</accession>
<organism evidence="2 3">
    <name type="scientific">Metarhizium rileyi (strain RCEF 4871)</name>
    <name type="common">Nomuraea rileyi</name>
    <dbReference type="NCBI Taxonomy" id="1649241"/>
    <lineage>
        <taxon>Eukaryota</taxon>
        <taxon>Fungi</taxon>
        <taxon>Dikarya</taxon>
        <taxon>Ascomycota</taxon>
        <taxon>Pezizomycotina</taxon>
        <taxon>Sordariomycetes</taxon>
        <taxon>Hypocreomycetidae</taxon>
        <taxon>Hypocreales</taxon>
        <taxon>Clavicipitaceae</taxon>
        <taxon>Metarhizium</taxon>
    </lineage>
</organism>
<reference evidence="2 3" key="1">
    <citation type="journal article" date="2016" name="Genome Biol. Evol.">
        <title>Divergent and convergent evolution of fungal pathogenicity.</title>
        <authorList>
            <person name="Shang Y."/>
            <person name="Xiao G."/>
            <person name="Zheng P."/>
            <person name="Cen K."/>
            <person name="Zhan S."/>
            <person name="Wang C."/>
        </authorList>
    </citation>
    <scope>NUCLEOTIDE SEQUENCE [LARGE SCALE GENOMIC DNA]</scope>
    <source>
        <strain evidence="2 3">RCEF 4871</strain>
    </source>
</reference>
<name>A0A167FSF3_METRR</name>
<gene>
    <name evidence="2" type="ORF">NOR_03476</name>
</gene>
<dbReference type="Proteomes" id="UP000243498">
    <property type="component" value="Unassembled WGS sequence"/>
</dbReference>
<dbReference type="AlphaFoldDB" id="A0A167FSF3"/>